<evidence type="ECO:0000259" key="2">
    <source>
        <dbReference type="PROSITE" id="PS51740"/>
    </source>
</evidence>
<dbReference type="SUPFAM" id="SSF89447">
    <property type="entry name" value="AbrB/MazE/MraZ-like"/>
    <property type="match status" value="1"/>
</dbReference>
<dbReference type="PANTHER" id="PTHR36432">
    <property type="match status" value="1"/>
</dbReference>
<reference evidence="4 5" key="1">
    <citation type="journal article" date="2019" name="Nat. Med.">
        <title>A library of human gut bacterial isolates paired with longitudinal multiomics data enables mechanistic microbiome research.</title>
        <authorList>
            <person name="Poyet M."/>
            <person name="Groussin M."/>
            <person name="Gibbons S.M."/>
            <person name="Avila-Pacheco J."/>
            <person name="Jiang X."/>
            <person name="Kearney S.M."/>
            <person name="Perrotta A.R."/>
            <person name="Berdy B."/>
            <person name="Zhao S."/>
            <person name="Lieberman T.D."/>
            <person name="Swanson P.K."/>
            <person name="Smith M."/>
            <person name="Roesemann S."/>
            <person name="Alexander J.E."/>
            <person name="Rich S.A."/>
            <person name="Livny J."/>
            <person name="Vlamakis H."/>
            <person name="Clish C."/>
            <person name="Bullock K."/>
            <person name="Deik A."/>
            <person name="Scott J."/>
            <person name="Pierce K.A."/>
            <person name="Xavier R.J."/>
            <person name="Alm E.J."/>
        </authorList>
    </citation>
    <scope>NUCLEOTIDE SEQUENCE [LARGE SCALE GENOMIC DNA]</scope>
    <source>
        <strain evidence="4 5">BIOML-A5</strain>
    </source>
</reference>
<proteinExistence type="predicted"/>
<reference evidence="3" key="2">
    <citation type="submission" date="2023-01" db="EMBL/GenBank/DDBJ databases">
        <title>Human gut microbiome strain richness.</title>
        <authorList>
            <person name="Chen-Liaw A."/>
        </authorList>
    </citation>
    <scope>NUCLEOTIDE SEQUENCE</scope>
    <source>
        <strain evidence="3">1001287st1_F4_1001285I_161205</strain>
    </source>
</reference>
<sequence length="100" mass="11073">MAVFTRKMDELGRVVVPKELRTNMGVADGDMIEIVGVEDGVLLRKYRPAGEVLALAEELYAALNADKTIEPSVERLIRRQMEGIIQALTLTESDKTLDAN</sequence>
<name>A0A6I2RQC4_FLAPL</name>
<dbReference type="Gene3D" id="2.10.260.10">
    <property type="match status" value="1"/>
</dbReference>
<dbReference type="InterPro" id="IPR052731">
    <property type="entry name" value="B_subtilis_Trans_State_Reg"/>
</dbReference>
<protein>
    <submittedName>
        <fullName evidence="3">AbrB/MazE/SpoVT family DNA-binding domain-containing protein</fullName>
    </submittedName>
</protein>
<keyword evidence="1 3" id="KW-0238">DNA-binding</keyword>
<dbReference type="EMBL" id="WKPO01000057">
    <property type="protein sequence ID" value="MSB51133.1"/>
    <property type="molecule type" value="Genomic_DNA"/>
</dbReference>
<dbReference type="GO" id="GO:0003677">
    <property type="term" value="F:DNA binding"/>
    <property type="evidence" value="ECO:0007669"/>
    <property type="project" value="UniProtKB-UniRule"/>
</dbReference>
<dbReference type="Pfam" id="PF04014">
    <property type="entry name" value="MazE_antitoxin"/>
    <property type="match status" value="1"/>
</dbReference>
<dbReference type="InterPro" id="IPR007159">
    <property type="entry name" value="SpoVT-AbrB_dom"/>
</dbReference>
<feature type="domain" description="SpoVT-AbrB" evidence="2">
    <location>
        <begin position="3"/>
        <end position="48"/>
    </location>
</feature>
<dbReference type="Proteomes" id="UP001211173">
    <property type="component" value="Unassembled WGS sequence"/>
</dbReference>
<dbReference type="PANTHER" id="PTHR36432:SF1">
    <property type="entry name" value="STAGE V SPORULATION PROTEIN T"/>
    <property type="match status" value="1"/>
</dbReference>
<dbReference type="Proteomes" id="UP000429811">
    <property type="component" value="Unassembled WGS sequence"/>
</dbReference>
<dbReference type="RefSeq" id="WP_154251020.1">
    <property type="nucleotide sequence ID" value="NZ_CP095094.1"/>
</dbReference>
<dbReference type="NCBIfam" id="TIGR01439">
    <property type="entry name" value="lp_hng_hel_AbrB"/>
    <property type="match status" value="1"/>
</dbReference>
<dbReference type="InterPro" id="IPR037914">
    <property type="entry name" value="SpoVT-AbrB_sf"/>
</dbReference>
<dbReference type="AlphaFoldDB" id="A0A6I2RQC4"/>
<evidence type="ECO:0000313" key="5">
    <source>
        <dbReference type="Proteomes" id="UP000429811"/>
    </source>
</evidence>
<evidence type="ECO:0000313" key="4">
    <source>
        <dbReference type="EMBL" id="MSB51133.1"/>
    </source>
</evidence>
<accession>A0A6I2RQC4</accession>
<evidence type="ECO:0000256" key="1">
    <source>
        <dbReference type="PROSITE-ProRule" id="PRU01076"/>
    </source>
</evidence>
<evidence type="ECO:0000313" key="3">
    <source>
        <dbReference type="EMBL" id="MDB7935363.1"/>
    </source>
</evidence>
<gene>
    <name evidence="4" type="ORF">GKE90_21005</name>
    <name evidence="3" type="ORF">PNE06_19945</name>
</gene>
<comment type="caution">
    <text evidence="4">The sequence shown here is derived from an EMBL/GenBank/DDBJ whole genome shotgun (WGS) entry which is preliminary data.</text>
</comment>
<dbReference type="EMBL" id="JAQLWV010000042">
    <property type="protein sequence ID" value="MDB7935363.1"/>
    <property type="molecule type" value="Genomic_DNA"/>
</dbReference>
<dbReference type="PROSITE" id="PS51740">
    <property type="entry name" value="SPOVT_ABRB"/>
    <property type="match status" value="1"/>
</dbReference>
<dbReference type="SMART" id="SM00966">
    <property type="entry name" value="SpoVT_AbrB"/>
    <property type="match status" value="1"/>
</dbReference>
<organism evidence="4 5">
    <name type="scientific">Flavonifractor plautii</name>
    <name type="common">Fusobacterium plautii</name>
    <dbReference type="NCBI Taxonomy" id="292800"/>
    <lineage>
        <taxon>Bacteria</taxon>
        <taxon>Bacillati</taxon>
        <taxon>Bacillota</taxon>
        <taxon>Clostridia</taxon>
        <taxon>Eubacteriales</taxon>
        <taxon>Oscillospiraceae</taxon>
        <taxon>Flavonifractor</taxon>
    </lineage>
</organism>